<sequence length="78" mass="8905">MDFTFETKFRVSPQIIKPKAVPDLRFQGISILFQLTVKKSESFARPSNSLFQSVLHPILRIIFGVFKPLVASPLFPIQ</sequence>
<dbReference type="EMBL" id="CM002924">
    <property type="protein sequence ID" value="KGN57892.1"/>
    <property type="molecule type" value="Genomic_DNA"/>
</dbReference>
<dbReference type="Proteomes" id="UP000029981">
    <property type="component" value="Chromosome 3"/>
</dbReference>
<reference evidence="1 2" key="3">
    <citation type="journal article" date="2010" name="BMC Genomics">
        <title>Transcriptome sequencing and comparative analysis of cucumber flowers with different sex types.</title>
        <authorList>
            <person name="Guo S."/>
            <person name="Zheng Y."/>
            <person name="Joung J.G."/>
            <person name="Liu S."/>
            <person name="Zhang Z."/>
            <person name="Crasta O.R."/>
            <person name="Sobral B.W."/>
            <person name="Xu Y."/>
            <person name="Huang S."/>
            <person name="Fei Z."/>
        </authorList>
    </citation>
    <scope>NUCLEOTIDE SEQUENCE [LARGE SCALE GENOMIC DNA]</scope>
    <source>
        <strain evidence="2">cv. 9930</strain>
    </source>
</reference>
<reference evidence="1 2" key="1">
    <citation type="journal article" date="2009" name="Nat. Genet.">
        <title>The genome of the cucumber, Cucumis sativus L.</title>
        <authorList>
            <person name="Huang S."/>
            <person name="Li R."/>
            <person name="Zhang Z."/>
            <person name="Li L."/>
            <person name="Gu X."/>
            <person name="Fan W."/>
            <person name="Lucas W.J."/>
            <person name="Wang X."/>
            <person name="Xie B."/>
            <person name="Ni P."/>
            <person name="Ren Y."/>
            <person name="Zhu H."/>
            <person name="Li J."/>
            <person name="Lin K."/>
            <person name="Jin W."/>
            <person name="Fei Z."/>
            <person name="Li G."/>
            <person name="Staub J."/>
            <person name="Kilian A."/>
            <person name="van der Vossen E.A."/>
            <person name="Wu Y."/>
            <person name="Guo J."/>
            <person name="He J."/>
            <person name="Jia Z."/>
            <person name="Ren Y."/>
            <person name="Tian G."/>
            <person name="Lu Y."/>
            <person name="Ruan J."/>
            <person name="Qian W."/>
            <person name="Wang M."/>
            <person name="Huang Q."/>
            <person name="Li B."/>
            <person name="Xuan Z."/>
            <person name="Cao J."/>
            <person name="Asan"/>
            <person name="Wu Z."/>
            <person name="Zhang J."/>
            <person name="Cai Q."/>
            <person name="Bai Y."/>
            <person name="Zhao B."/>
            <person name="Han Y."/>
            <person name="Li Y."/>
            <person name="Li X."/>
            <person name="Wang S."/>
            <person name="Shi Q."/>
            <person name="Liu S."/>
            <person name="Cho W.K."/>
            <person name="Kim J.Y."/>
            <person name="Xu Y."/>
            <person name="Heller-Uszynska K."/>
            <person name="Miao H."/>
            <person name="Cheng Z."/>
            <person name="Zhang S."/>
            <person name="Wu J."/>
            <person name="Yang Y."/>
            <person name="Kang H."/>
            <person name="Li M."/>
            <person name="Liang H."/>
            <person name="Ren X."/>
            <person name="Shi Z."/>
            <person name="Wen M."/>
            <person name="Jian M."/>
            <person name="Yang H."/>
            <person name="Zhang G."/>
            <person name="Yang Z."/>
            <person name="Chen R."/>
            <person name="Liu S."/>
            <person name="Li J."/>
            <person name="Ma L."/>
            <person name="Liu H."/>
            <person name="Zhou Y."/>
            <person name="Zhao J."/>
            <person name="Fang X."/>
            <person name="Li G."/>
            <person name="Fang L."/>
            <person name="Li Y."/>
            <person name="Liu D."/>
            <person name="Zheng H."/>
            <person name="Zhang Y."/>
            <person name="Qin N."/>
            <person name="Li Z."/>
            <person name="Yang G."/>
            <person name="Yang S."/>
            <person name="Bolund L."/>
            <person name="Kristiansen K."/>
            <person name="Zheng H."/>
            <person name="Li S."/>
            <person name="Zhang X."/>
            <person name="Yang H."/>
            <person name="Wang J."/>
            <person name="Sun R."/>
            <person name="Zhang B."/>
            <person name="Jiang S."/>
            <person name="Wang J."/>
            <person name="Du Y."/>
            <person name="Li S."/>
        </authorList>
    </citation>
    <scope>NUCLEOTIDE SEQUENCE [LARGE SCALE GENOMIC DNA]</scope>
    <source>
        <strain evidence="2">cv. 9930</strain>
    </source>
</reference>
<name>A0A0A0LB50_CUCSA</name>
<dbReference type="AlphaFoldDB" id="A0A0A0LB50"/>
<dbReference type="Gramene" id="KGN57892">
    <property type="protein sequence ID" value="KGN57892"/>
    <property type="gene ID" value="Csa_3G375710"/>
</dbReference>
<keyword evidence="2" id="KW-1185">Reference proteome</keyword>
<reference evidence="1 2" key="2">
    <citation type="journal article" date="2009" name="PLoS ONE">
        <title>An integrated genetic and cytogenetic map of the cucumber genome.</title>
        <authorList>
            <person name="Ren Y."/>
            <person name="Zhang Z."/>
            <person name="Liu J."/>
            <person name="Staub J.E."/>
            <person name="Han Y."/>
            <person name="Cheng Z."/>
            <person name="Li X."/>
            <person name="Lu J."/>
            <person name="Miao H."/>
            <person name="Kang H."/>
            <person name="Xie B."/>
            <person name="Gu X."/>
            <person name="Wang X."/>
            <person name="Du Y."/>
            <person name="Jin W."/>
            <person name="Huang S."/>
        </authorList>
    </citation>
    <scope>NUCLEOTIDE SEQUENCE [LARGE SCALE GENOMIC DNA]</scope>
    <source>
        <strain evidence="2">cv. 9930</strain>
    </source>
</reference>
<reference evidence="1 2" key="4">
    <citation type="journal article" date="2011" name="BMC Genomics">
        <title>RNA-Seq improves annotation of protein-coding genes in the cucumber genome.</title>
        <authorList>
            <person name="Li Z."/>
            <person name="Zhang Z."/>
            <person name="Yan P."/>
            <person name="Huang S."/>
            <person name="Fei Z."/>
            <person name="Lin K."/>
        </authorList>
    </citation>
    <scope>NUCLEOTIDE SEQUENCE [LARGE SCALE GENOMIC DNA]</scope>
    <source>
        <strain evidence="2">cv. 9930</strain>
    </source>
</reference>
<organism evidence="1 2">
    <name type="scientific">Cucumis sativus</name>
    <name type="common">Cucumber</name>
    <dbReference type="NCBI Taxonomy" id="3659"/>
    <lineage>
        <taxon>Eukaryota</taxon>
        <taxon>Viridiplantae</taxon>
        <taxon>Streptophyta</taxon>
        <taxon>Embryophyta</taxon>
        <taxon>Tracheophyta</taxon>
        <taxon>Spermatophyta</taxon>
        <taxon>Magnoliopsida</taxon>
        <taxon>eudicotyledons</taxon>
        <taxon>Gunneridae</taxon>
        <taxon>Pentapetalae</taxon>
        <taxon>rosids</taxon>
        <taxon>fabids</taxon>
        <taxon>Cucurbitales</taxon>
        <taxon>Cucurbitaceae</taxon>
        <taxon>Benincaseae</taxon>
        <taxon>Cucumis</taxon>
    </lineage>
</organism>
<proteinExistence type="predicted"/>
<evidence type="ECO:0000313" key="1">
    <source>
        <dbReference type="EMBL" id="KGN57892.1"/>
    </source>
</evidence>
<protein>
    <submittedName>
        <fullName evidence="1">Uncharacterized protein</fullName>
    </submittedName>
</protein>
<gene>
    <name evidence="1" type="ORF">Csa_3G375710</name>
</gene>
<evidence type="ECO:0000313" key="2">
    <source>
        <dbReference type="Proteomes" id="UP000029981"/>
    </source>
</evidence>
<accession>A0A0A0LB50</accession>